<dbReference type="InterPro" id="IPR012338">
    <property type="entry name" value="Beta-lactam/transpept-like"/>
</dbReference>
<keyword evidence="2" id="KW-1185">Reference proteome</keyword>
<evidence type="ECO:0000313" key="2">
    <source>
        <dbReference type="Proteomes" id="UP000297716"/>
    </source>
</evidence>
<dbReference type="AlphaFoldDB" id="A0A4Z0YEB9"/>
<organism evidence="1 2">
    <name type="scientific">Xylaria hypoxylon</name>
    <dbReference type="NCBI Taxonomy" id="37992"/>
    <lineage>
        <taxon>Eukaryota</taxon>
        <taxon>Fungi</taxon>
        <taxon>Dikarya</taxon>
        <taxon>Ascomycota</taxon>
        <taxon>Pezizomycotina</taxon>
        <taxon>Sordariomycetes</taxon>
        <taxon>Xylariomycetidae</taxon>
        <taxon>Xylariales</taxon>
        <taxon>Xylariaceae</taxon>
        <taxon>Xylaria</taxon>
    </lineage>
</organism>
<proteinExistence type="predicted"/>
<dbReference type="EMBL" id="SKBN01000132">
    <property type="protein sequence ID" value="TGJ82354.1"/>
    <property type="molecule type" value="Genomic_DNA"/>
</dbReference>
<name>A0A4Z0YEB9_9PEZI</name>
<dbReference type="Gene3D" id="3.40.710.10">
    <property type="entry name" value="DD-peptidase/beta-lactamase superfamily"/>
    <property type="match status" value="1"/>
</dbReference>
<dbReference type="SUPFAM" id="SSF56601">
    <property type="entry name" value="beta-lactamase/transpeptidase-like"/>
    <property type="match status" value="1"/>
</dbReference>
<comment type="caution">
    <text evidence="1">The sequence shown here is derived from an EMBL/GenBank/DDBJ whole genome shotgun (WGS) entry which is preliminary data.</text>
</comment>
<sequence length="139" mass="15719">MKKQHEILKGYVITPSETEVKDKLLTAGFVVVDKDGTAGRRDFDLSSLVYSPDPVSWLVSMRKLAAAVSVLQVVERGVICSLNDDVSSTLPELAALIVLYMFDDDGKPILEAYERAITYRNWQPDAEQRDEWALVDRWE</sequence>
<protein>
    <submittedName>
        <fullName evidence="1">Uncharacterized protein</fullName>
    </submittedName>
</protein>
<evidence type="ECO:0000313" key="1">
    <source>
        <dbReference type="EMBL" id="TGJ82354.1"/>
    </source>
</evidence>
<dbReference type="STRING" id="37992.A0A4Z0YEB9"/>
<dbReference type="OrthoDB" id="428260at2759"/>
<reference evidence="1 2" key="1">
    <citation type="submission" date="2019-03" db="EMBL/GenBank/DDBJ databases">
        <title>Draft genome sequence of Xylaria hypoxylon DSM 108379, a ubiquitous saprotrophic-parasitic fungi on hardwood.</title>
        <authorList>
            <person name="Buettner E."/>
            <person name="Leonhardt S."/>
            <person name="Gebauer A.M."/>
            <person name="Liers C."/>
            <person name="Hofrichter M."/>
            <person name="Kellner H."/>
        </authorList>
    </citation>
    <scope>NUCLEOTIDE SEQUENCE [LARGE SCALE GENOMIC DNA]</scope>
    <source>
        <strain evidence="1 2">DSM 108379</strain>
    </source>
</reference>
<accession>A0A4Z0YEB9</accession>
<gene>
    <name evidence="1" type="ORF">E0Z10_g6403</name>
</gene>
<dbReference type="Proteomes" id="UP000297716">
    <property type="component" value="Unassembled WGS sequence"/>
</dbReference>